<dbReference type="InterPro" id="IPR003737">
    <property type="entry name" value="GlcNAc_PI_deacetylase-related"/>
</dbReference>
<keyword evidence="2" id="KW-0732">Signal</keyword>
<dbReference type="Pfam" id="PF10633">
    <property type="entry name" value="NPCBM_assoc"/>
    <property type="match status" value="1"/>
</dbReference>
<comment type="caution">
    <text evidence="5">The sequence shown here is derived from an EMBL/GenBank/DDBJ whole genome shotgun (WGS) entry which is preliminary data.</text>
</comment>
<evidence type="ECO:0000313" key="6">
    <source>
        <dbReference type="Proteomes" id="UP000295621"/>
    </source>
</evidence>
<dbReference type="GO" id="GO:0016052">
    <property type="term" value="P:carbohydrate catabolic process"/>
    <property type="evidence" value="ECO:0007669"/>
    <property type="project" value="InterPro"/>
</dbReference>
<accession>A0A4R4RCQ4</accession>
<protein>
    <submittedName>
        <fullName evidence="5">GlcNAc-PI de-N-acetylase</fullName>
    </submittedName>
</protein>
<feature type="domain" description="Carbohydrate-binding" evidence="3">
    <location>
        <begin position="739"/>
        <end position="804"/>
    </location>
</feature>
<dbReference type="RefSeq" id="WP_131987829.1">
    <property type="nucleotide sequence ID" value="NZ_SMKL01000086.1"/>
</dbReference>
<feature type="domain" description="Alpha-galactosidase NEW3" evidence="4">
    <location>
        <begin position="338"/>
        <end position="412"/>
    </location>
</feature>
<keyword evidence="6" id="KW-1185">Reference proteome</keyword>
<dbReference type="InterPro" id="IPR013783">
    <property type="entry name" value="Ig-like_fold"/>
</dbReference>
<reference evidence="5 6" key="1">
    <citation type="submission" date="2019-02" db="EMBL/GenBank/DDBJ databases">
        <title>Draft genome sequences of novel Actinobacteria.</title>
        <authorList>
            <person name="Sahin N."/>
            <person name="Ay H."/>
            <person name="Saygin H."/>
        </authorList>
    </citation>
    <scope>NUCLEOTIDE SEQUENCE [LARGE SCALE GENOMIC DNA]</scope>
    <source>
        <strain evidence="5 6">KC603</strain>
    </source>
</reference>
<dbReference type="SUPFAM" id="SSF102588">
    <property type="entry name" value="LmbE-like"/>
    <property type="match status" value="1"/>
</dbReference>
<dbReference type="InterPro" id="IPR010502">
    <property type="entry name" value="Carb-bd_dom_fam9"/>
</dbReference>
<feature type="chain" id="PRO_5020956028" evidence="2">
    <location>
        <begin position="28"/>
        <end position="937"/>
    </location>
</feature>
<dbReference type="Proteomes" id="UP000295621">
    <property type="component" value="Unassembled WGS sequence"/>
</dbReference>
<name>A0A4R4RCQ4_9ACTN</name>
<dbReference type="PANTHER" id="PTHR12993:SF11">
    <property type="entry name" value="N-ACETYLGLUCOSAMINYL-PHOSPHATIDYLINOSITOL DE-N-ACETYLASE"/>
    <property type="match status" value="1"/>
</dbReference>
<dbReference type="GO" id="GO:0016137">
    <property type="term" value="P:glycoside metabolic process"/>
    <property type="evidence" value="ECO:0007669"/>
    <property type="project" value="UniProtKB-ARBA"/>
</dbReference>
<dbReference type="SUPFAM" id="SSF49344">
    <property type="entry name" value="CBD9-like"/>
    <property type="match status" value="1"/>
</dbReference>
<dbReference type="EMBL" id="SMKL01000086">
    <property type="protein sequence ID" value="TDC46914.1"/>
    <property type="molecule type" value="Genomic_DNA"/>
</dbReference>
<dbReference type="AlphaFoldDB" id="A0A4R4RCQ4"/>
<evidence type="ECO:0000313" key="5">
    <source>
        <dbReference type="EMBL" id="TDC46914.1"/>
    </source>
</evidence>
<dbReference type="Pfam" id="PF02585">
    <property type="entry name" value="PIG-L"/>
    <property type="match status" value="1"/>
</dbReference>
<dbReference type="InterPro" id="IPR018905">
    <property type="entry name" value="A-galactase_NEW3"/>
</dbReference>
<dbReference type="InterPro" id="IPR024078">
    <property type="entry name" value="LmbE-like_dom_sf"/>
</dbReference>
<gene>
    <name evidence="5" type="ORF">E1212_25805</name>
</gene>
<dbReference type="Gene3D" id="3.40.50.10320">
    <property type="entry name" value="LmbE-like"/>
    <property type="match status" value="1"/>
</dbReference>
<feature type="signal peptide" evidence="2">
    <location>
        <begin position="1"/>
        <end position="27"/>
    </location>
</feature>
<evidence type="ECO:0000256" key="2">
    <source>
        <dbReference type="SAM" id="SignalP"/>
    </source>
</evidence>
<dbReference type="Pfam" id="PF06452">
    <property type="entry name" value="CBM9_1"/>
    <property type="match status" value="2"/>
</dbReference>
<proteinExistence type="predicted"/>
<dbReference type="OrthoDB" id="3913894at2"/>
<keyword evidence="1" id="KW-0862">Zinc</keyword>
<dbReference type="GO" id="GO:0016811">
    <property type="term" value="F:hydrolase activity, acting on carbon-nitrogen (but not peptide) bonds, in linear amides"/>
    <property type="evidence" value="ECO:0007669"/>
    <property type="project" value="TreeGrafter"/>
</dbReference>
<dbReference type="GO" id="GO:0030246">
    <property type="term" value="F:carbohydrate binding"/>
    <property type="evidence" value="ECO:0007669"/>
    <property type="project" value="InterPro"/>
</dbReference>
<evidence type="ECO:0000259" key="4">
    <source>
        <dbReference type="Pfam" id="PF10633"/>
    </source>
</evidence>
<sequence length="937" mass="96830">MRAARPAAVAAAAVALLAATLPTTATAVGGQAQQRGSGPDDAVDLDVLYIGAHPDDEAGSLSAFGQWNEYDDVQAGVITVTRGEGGGNAVGLEEGPELGMLREAEERRAVGNAGVENVYNLDEVDFFYNASAPLSDEVWGEDALARVVRVVRATRPEVIVTMNPSPTSGNHGHHQQAARLAVEAYEAAADPEAFPEQLSEEGLSTWRVSRILRGGATGTGVVGSACETTPYRPADATDRVFGIWQGRVSEETGELWALRERKSQWEYVSQGWAVFPPPPTDPEQNGCDWFTLIASRTPYPETTAGPTAALQGALLPIEGGLPLGTELTIDPDPFYVLPGEQFTATVQVKAPAKRPLVRPALTVTGPDGWTAEVPSGALPRTLRPGQEVSVDVTVTPPADAAPGERVAVRATLDTRSGSGSNEAAVETTPAVRGDLAQRPEAEVFAGWTDDVDLPKLVSLIAPIASVGTGRTQPVSVDVINDGVAPAAGTVTLDLADGFTATPASVPFEGLAPGETTTVTFDVTNTDTALPTSNRAPNGGYPFQIVTDFGAGTDTANAVLELVPTTQIPQVSTAPVVDGVAGEGEYPGAVIDSSTMWEGQAVPPADASSTTRLSFTDDALYVLVEVTDDVLGTVLPLEDCKRHWRTDSVEITVDPRGTSSNTSTTFKTGIFPTTVEGGPCFQRDADNRQGPGAETAPGMEVAAVMGAARSQAAQSGASGHGGGCGSCGCAACTGGVTAAQGYTGYTVEAKIPFDVLPDAVDPARMGLNVLVYDSDTQDKTGQTRIGWSTFNGVQADPFRWALATLPGLADAGSDPVAPIMPDTAALSIDSPQSIAQSAEDGVGLGGGPELPARTATVTSARLSDSGDEVEVRLWTRADGRANIFLWDGDGVAGSVSVEVESGRTTVDVPVTDGSGGELTALVAFVTDDGTLALAEPVD</sequence>
<dbReference type="Gene3D" id="2.60.40.1190">
    <property type="match status" value="1"/>
</dbReference>
<evidence type="ECO:0000256" key="1">
    <source>
        <dbReference type="ARBA" id="ARBA00022833"/>
    </source>
</evidence>
<organism evidence="5 6">
    <name type="scientific">Jiangella ureilytica</name>
    <dbReference type="NCBI Taxonomy" id="2530374"/>
    <lineage>
        <taxon>Bacteria</taxon>
        <taxon>Bacillati</taxon>
        <taxon>Actinomycetota</taxon>
        <taxon>Actinomycetes</taxon>
        <taxon>Jiangellales</taxon>
        <taxon>Jiangellaceae</taxon>
        <taxon>Jiangella</taxon>
    </lineage>
</organism>
<feature type="domain" description="Carbohydrate-binding" evidence="3">
    <location>
        <begin position="576"/>
        <end position="662"/>
    </location>
</feature>
<dbReference type="PANTHER" id="PTHR12993">
    <property type="entry name" value="N-ACETYLGLUCOSAMINYL-PHOSPHATIDYLINOSITOL DE-N-ACETYLASE-RELATED"/>
    <property type="match status" value="1"/>
</dbReference>
<dbReference type="Gene3D" id="2.60.40.10">
    <property type="entry name" value="Immunoglobulins"/>
    <property type="match status" value="2"/>
</dbReference>
<dbReference type="GO" id="GO:0004553">
    <property type="term" value="F:hydrolase activity, hydrolyzing O-glycosyl compounds"/>
    <property type="evidence" value="ECO:0007669"/>
    <property type="project" value="InterPro"/>
</dbReference>
<evidence type="ECO:0000259" key="3">
    <source>
        <dbReference type="Pfam" id="PF06452"/>
    </source>
</evidence>